<comment type="caution">
    <text evidence="1">The sequence shown here is derived from an EMBL/GenBank/DDBJ whole genome shotgun (WGS) entry which is preliminary data.</text>
</comment>
<accession>A0A3R1AD02</accession>
<dbReference type="AlphaFoldDB" id="A0A3R1AD02"/>
<dbReference type="EMBL" id="RVVJ01000005">
    <property type="protein sequence ID" value="MML52924.1"/>
    <property type="molecule type" value="Genomic_DNA"/>
</dbReference>
<organism evidence="1">
    <name type="scientific">Salmonella enterica I</name>
    <dbReference type="NCBI Taxonomy" id="59201"/>
    <lineage>
        <taxon>Bacteria</taxon>
        <taxon>Pseudomonadati</taxon>
        <taxon>Pseudomonadota</taxon>
        <taxon>Gammaproteobacteria</taxon>
        <taxon>Enterobacterales</taxon>
        <taxon>Enterobacteriaceae</taxon>
        <taxon>Salmonella</taxon>
    </lineage>
</organism>
<protein>
    <submittedName>
        <fullName evidence="1">Uncharacterized protein</fullName>
    </submittedName>
</protein>
<evidence type="ECO:0000313" key="1">
    <source>
        <dbReference type="EMBL" id="MML52924.1"/>
    </source>
</evidence>
<proteinExistence type="predicted"/>
<name>A0A3R1AD02_SALET</name>
<dbReference type="Proteomes" id="UP000885348">
    <property type="component" value="Unassembled WGS sequence"/>
</dbReference>
<reference evidence="1" key="1">
    <citation type="submission" date="2018-09" db="EMBL/GenBank/DDBJ databases">
        <authorList>
            <person name="Ashton P.M."/>
            <person name="Dallman T."/>
            <person name="Nair S."/>
            <person name="De Pinna E."/>
            <person name="Peters T."/>
            <person name="Grant K."/>
        </authorList>
    </citation>
    <scope>NUCLEOTIDE SEQUENCE [LARGE SCALE GENOMIC DNA]</scope>
    <source>
        <strain evidence="1">598938</strain>
    </source>
</reference>
<sequence>MTTRTQSRTPKYEMTKSDIARSIAREREVIAVEAVTRALIEKGIEPQLTLKEFARRFRGGDLVSVQTDVKRGHLVVVESKRKYDNRKVDMVAYFGIGILNCLKHER</sequence>
<gene>
    <name evidence="1" type="ORF">D7N80_06330</name>
</gene>